<dbReference type="Proteomes" id="UP000016511">
    <property type="component" value="Unassembled WGS sequence"/>
</dbReference>
<dbReference type="STRING" id="649747.HMPREF0083_04778"/>
<dbReference type="HOGENOM" id="CLU_2731182_0_0_9"/>
<dbReference type="Pfam" id="PF09388">
    <property type="entry name" value="SpoOE-like"/>
    <property type="match status" value="1"/>
</dbReference>
<dbReference type="InterPro" id="IPR036638">
    <property type="entry name" value="HLH_DNA-bd_sf"/>
</dbReference>
<evidence type="ECO:0000313" key="2">
    <source>
        <dbReference type="Proteomes" id="UP000016511"/>
    </source>
</evidence>
<reference evidence="1 2" key="1">
    <citation type="submission" date="2013-08" db="EMBL/GenBank/DDBJ databases">
        <authorList>
            <person name="Weinstock G."/>
            <person name="Sodergren E."/>
            <person name="Wylie T."/>
            <person name="Fulton L."/>
            <person name="Fulton R."/>
            <person name="Fronick C."/>
            <person name="O'Laughlin M."/>
            <person name="Godfrey J."/>
            <person name="Miner T."/>
            <person name="Herter B."/>
            <person name="Appelbaum E."/>
            <person name="Cordes M."/>
            <person name="Lek S."/>
            <person name="Wollam A."/>
            <person name="Pepin K.H."/>
            <person name="Palsikar V.B."/>
            <person name="Mitreva M."/>
            <person name="Wilson R.K."/>
        </authorList>
    </citation>
    <scope>NUCLEOTIDE SEQUENCE [LARGE SCALE GENOMIC DNA]</scope>
    <source>
        <strain evidence="1 2">ATCC 12856</strain>
    </source>
</reference>
<organism evidence="1 2">
    <name type="scientific">Aneurinibacillus aneurinilyticus ATCC 12856</name>
    <dbReference type="NCBI Taxonomy" id="649747"/>
    <lineage>
        <taxon>Bacteria</taxon>
        <taxon>Bacillati</taxon>
        <taxon>Bacillota</taxon>
        <taxon>Bacilli</taxon>
        <taxon>Bacillales</taxon>
        <taxon>Paenibacillaceae</taxon>
        <taxon>Aneurinibacillus group</taxon>
        <taxon>Aneurinibacillus</taxon>
    </lineage>
</organism>
<gene>
    <name evidence="1" type="ORF">HMPREF0083_04778</name>
</gene>
<dbReference type="Gene3D" id="4.10.280.10">
    <property type="entry name" value="Helix-loop-helix DNA-binding domain"/>
    <property type="match status" value="1"/>
</dbReference>
<dbReference type="SUPFAM" id="SSF140500">
    <property type="entry name" value="BAS1536-like"/>
    <property type="match status" value="1"/>
</dbReference>
<dbReference type="PATRIC" id="fig|649747.3.peg.4303"/>
<evidence type="ECO:0000313" key="1">
    <source>
        <dbReference type="EMBL" id="ERI07135.1"/>
    </source>
</evidence>
<proteinExistence type="predicted"/>
<keyword evidence="2" id="KW-1185">Reference proteome</keyword>
<dbReference type="InterPro" id="IPR037208">
    <property type="entry name" value="Spo0E-like_sf"/>
</dbReference>
<protein>
    <submittedName>
        <fullName evidence="1">Spo0E like sporulation regulatory protein</fullName>
    </submittedName>
</protein>
<accession>U1WWS5</accession>
<comment type="caution">
    <text evidence="1">The sequence shown here is derived from an EMBL/GenBank/DDBJ whole genome shotgun (WGS) entry which is preliminary data.</text>
</comment>
<dbReference type="GO" id="GO:0046983">
    <property type="term" value="F:protein dimerization activity"/>
    <property type="evidence" value="ECO:0007669"/>
    <property type="project" value="InterPro"/>
</dbReference>
<dbReference type="EMBL" id="AWSJ01000294">
    <property type="protein sequence ID" value="ERI07135.1"/>
    <property type="molecule type" value="Genomic_DNA"/>
</dbReference>
<dbReference type="AlphaFoldDB" id="U1WWS5"/>
<name>U1WWS5_ANEAE</name>
<dbReference type="GO" id="GO:0043937">
    <property type="term" value="P:regulation of sporulation"/>
    <property type="evidence" value="ECO:0007669"/>
    <property type="project" value="InterPro"/>
</dbReference>
<dbReference type="InterPro" id="IPR018540">
    <property type="entry name" value="Spo0E-like"/>
</dbReference>
<sequence>MTTRKTKKRRFFMKFDHILSYRIEELKALLALTAAEHDFDFQHPSVLYVSQKLDQLIIKAMQQKKNCASAL</sequence>